<feature type="compositionally biased region" description="Basic and acidic residues" evidence="1">
    <location>
        <begin position="24"/>
        <end position="40"/>
    </location>
</feature>
<evidence type="ECO:0000256" key="1">
    <source>
        <dbReference type="SAM" id="MobiDB-lite"/>
    </source>
</evidence>
<accession>A0A3M7R8D4</accession>
<protein>
    <submittedName>
        <fullName evidence="2">Uncharacterized protein</fullName>
    </submittedName>
</protein>
<evidence type="ECO:0000313" key="3">
    <source>
        <dbReference type="Proteomes" id="UP000276133"/>
    </source>
</evidence>
<dbReference type="AlphaFoldDB" id="A0A3M7R8D4"/>
<name>A0A3M7R8D4_BRAPC</name>
<sequence length="105" mass="12122">MERSKKEKKVTKKNKLKKLATKVSKQELNEPSKKNQHEEVPSSNDEAQLLDKKTETLIGLKFFLFSHYAFFKPKKDPIISIKITSNDVFIISSSYPVNLLNNINI</sequence>
<keyword evidence="3" id="KW-1185">Reference proteome</keyword>
<proteinExistence type="predicted"/>
<feature type="region of interest" description="Disordered" evidence="1">
    <location>
        <begin position="21"/>
        <end position="46"/>
    </location>
</feature>
<reference evidence="2 3" key="1">
    <citation type="journal article" date="2018" name="Sci. Rep.">
        <title>Genomic signatures of local adaptation to the degree of environmental predictability in rotifers.</title>
        <authorList>
            <person name="Franch-Gras L."/>
            <person name="Hahn C."/>
            <person name="Garcia-Roger E.M."/>
            <person name="Carmona M.J."/>
            <person name="Serra M."/>
            <person name="Gomez A."/>
        </authorList>
    </citation>
    <scope>NUCLEOTIDE SEQUENCE [LARGE SCALE GENOMIC DNA]</scope>
    <source>
        <strain evidence="2">HYR1</strain>
    </source>
</reference>
<dbReference type="Proteomes" id="UP000276133">
    <property type="component" value="Unassembled WGS sequence"/>
</dbReference>
<evidence type="ECO:0000313" key="2">
    <source>
        <dbReference type="EMBL" id="RNA19872.1"/>
    </source>
</evidence>
<dbReference type="EMBL" id="REGN01003962">
    <property type="protein sequence ID" value="RNA19872.1"/>
    <property type="molecule type" value="Genomic_DNA"/>
</dbReference>
<gene>
    <name evidence="2" type="ORF">BpHYR1_032614</name>
</gene>
<organism evidence="2 3">
    <name type="scientific">Brachionus plicatilis</name>
    <name type="common">Marine rotifer</name>
    <name type="synonym">Brachionus muelleri</name>
    <dbReference type="NCBI Taxonomy" id="10195"/>
    <lineage>
        <taxon>Eukaryota</taxon>
        <taxon>Metazoa</taxon>
        <taxon>Spiralia</taxon>
        <taxon>Gnathifera</taxon>
        <taxon>Rotifera</taxon>
        <taxon>Eurotatoria</taxon>
        <taxon>Monogononta</taxon>
        <taxon>Pseudotrocha</taxon>
        <taxon>Ploima</taxon>
        <taxon>Brachionidae</taxon>
        <taxon>Brachionus</taxon>
    </lineage>
</organism>
<comment type="caution">
    <text evidence="2">The sequence shown here is derived from an EMBL/GenBank/DDBJ whole genome shotgun (WGS) entry which is preliminary data.</text>
</comment>